<dbReference type="InterPro" id="IPR053234">
    <property type="entry name" value="RPM1_Interactor"/>
</dbReference>
<dbReference type="AlphaFoldDB" id="A0A8C4Z917"/>
<reference evidence="1" key="2">
    <citation type="submission" date="2025-09" db="UniProtKB">
        <authorList>
            <consortium name="Ensembl"/>
        </authorList>
    </citation>
    <scope>IDENTIFICATION</scope>
</reference>
<evidence type="ECO:0000313" key="1">
    <source>
        <dbReference type="Ensembl" id="ENSGMOP00000008198.2"/>
    </source>
</evidence>
<proteinExistence type="predicted"/>
<dbReference type="GeneTree" id="ENSGT00400000022459"/>
<keyword evidence="2" id="KW-1185">Reference proteome</keyword>
<accession>A0A8C4Z917</accession>
<dbReference type="PANTHER" id="PTHR33443">
    <property type="entry name" value="ZGC:112980"/>
    <property type="match status" value="1"/>
</dbReference>
<sequence length="381" mass="42760">MDEVIIILSEDEDPCCDTALNDSSVLFVEVKENDRPLSAQALEEDLVVTFSKRAEVLPHAHPEIHDRPNCFFFYIKHLSEYVKSGPIDSNHQFCEQCFCYVCDKLASLCPLWCVNKECHCNSHQRSGTWSRLRNSADLGHLLAFDFSLSDVDSKLQLAGNCNNIKSAWVHSMLYGCVTSFLNKAERQEGKVAAIMSLGAAKDFSSHYQPSGYTRARTYTHTSAHTACIDLVGPKCVCACLLLSLCVRPWDDVLLVSVLKGQNVTGIRKQRSKKDILAEPISVVLMRSELLQSQCRYRQTDRHSQLFKAMRDLVALFMCMEGDFSLALSEVSIAAPRFSPALFRLYLRIFETATAPRVHISPQTPFDLPGAEWGPIQGKTRA</sequence>
<dbReference type="Proteomes" id="UP000694546">
    <property type="component" value="Chromosome 3"/>
</dbReference>
<name>A0A8C4Z917_GADMO</name>
<dbReference type="PANTHER" id="PTHR33443:SF30">
    <property type="entry name" value="SARCOSINE DEHYDROGENASE-2C PROTEIN"/>
    <property type="match status" value="1"/>
</dbReference>
<reference evidence="1" key="1">
    <citation type="submission" date="2025-08" db="UniProtKB">
        <authorList>
            <consortium name="Ensembl"/>
        </authorList>
    </citation>
    <scope>IDENTIFICATION</scope>
</reference>
<protein>
    <submittedName>
        <fullName evidence="1">Uncharacterized protein</fullName>
    </submittedName>
</protein>
<organism evidence="1 2">
    <name type="scientific">Gadus morhua</name>
    <name type="common">Atlantic cod</name>
    <dbReference type="NCBI Taxonomy" id="8049"/>
    <lineage>
        <taxon>Eukaryota</taxon>
        <taxon>Metazoa</taxon>
        <taxon>Chordata</taxon>
        <taxon>Craniata</taxon>
        <taxon>Vertebrata</taxon>
        <taxon>Euteleostomi</taxon>
        <taxon>Actinopterygii</taxon>
        <taxon>Neopterygii</taxon>
        <taxon>Teleostei</taxon>
        <taxon>Neoteleostei</taxon>
        <taxon>Acanthomorphata</taxon>
        <taxon>Zeiogadaria</taxon>
        <taxon>Gadariae</taxon>
        <taxon>Gadiformes</taxon>
        <taxon>Gadoidei</taxon>
        <taxon>Gadidae</taxon>
        <taxon>Gadus</taxon>
    </lineage>
</organism>
<dbReference type="Ensembl" id="ENSGMOT00000008432.2">
    <property type="protein sequence ID" value="ENSGMOP00000008198.2"/>
    <property type="gene ID" value="ENSGMOG00000007653.2"/>
</dbReference>
<evidence type="ECO:0000313" key="2">
    <source>
        <dbReference type="Proteomes" id="UP000694546"/>
    </source>
</evidence>
<dbReference type="OMA" id="LWAFQWL"/>